<reference evidence="2 3" key="1">
    <citation type="journal article" date="2016" name="Nat. Commun.">
        <title>Ectomycorrhizal ecology is imprinted in the genome of the dominant symbiotic fungus Cenococcum geophilum.</title>
        <authorList>
            <consortium name="DOE Joint Genome Institute"/>
            <person name="Peter M."/>
            <person name="Kohler A."/>
            <person name="Ohm R.A."/>
            <person name="Kuo A."/>
            <person name="Krutzmann J."/>
            <person name="Morin E."/>
            <person name="Arend M."/>
            <person name="Barry K.W."/>
            <person name="Binder M."/>
            <person name="Choi C."/>
            <person name="Clum A."/>
            <person name="Copeland A."/>
            <person name="Grisel N."/>
            <person name="Haridas S."/>
            <person name="Kipfer T."/>
            <person name="LaButti K."/>
            <person name="Lindquist E."/>
            <person name="Lipzen A."/>
            <person name="Maire R."/>
            <person name="Meier B."/>
            <person name="Mihaltcheva S."/>
            <person name="Molinier V."/>
            <person name="Murat C."/>
            <person name="Poggeler S."/>
            <person name="Quandt C.A."/>
            <person name="Sperisen C."/>
            <person name="Tritt A."/>
            <person name="Tisserant E."/>
            <person name="Crous P.W."/>
            <person name="Henrissat B."/>
            <person name="Nehls U."/>
            <person name="Egli S."/>
            <person name="Spatafora J.W."/>
            <person name="Grigoriev I.V."/>
            <person name="Martin F.M."/>
        </authorList>
    </citation>
    <scope>NUCLEOTIDE SEQUENCE [LARGE SCALE GENOMIC DNA]</scope>
    <source>
        <strain evidence="2 3">CBS 207.34</strain>
    </source>
</reference>
<dbReference type="SUPFAM" id="SSF53448">
    <property type="entry name" value="Nucleotide-diphospho-sugar transferases"/>
    <property type="match status" value="1"/>
</dbReference>
<keyword evidence="3" id="KW-1185">Reference proteome</keyword>
<keyword evidence="2" id="KW-0808">Transferase</keyword>
<dbReference type="AlphaFoldDB" id="A0A8E2F6C2"/>
<sequence>MQRLRRRLYHFLGLAIAFSTIASLLPWQTSPLSWPSVQSPLSKDEKYAYATFLGPPTVYESDSASGTDSDLYFTSIRLLTYQLLHSPATRTAAQPPIPFLVLALPSVPASHLSTLAAAGATIIQIQPIHLPSTFNQPLTTPSRSRNALSKLRLWQMTAYTKLLFLDANTMLLSPLDALFTDAALSIPATTLPPNSNTTDPLTHPPLPPTYLLA</sequence>
<dbReference type="InterPro" id="IPR050587">
    <property type="entry name" value="GNT1/Glycosyltrans_8"/>
</dbReference>
<proteinExistence type="predicted"/>
<dbReference type="Gene3D" id="3.90.550.10">
    <property type="entry name" value="Spore Coat Polysaccharide Biosynthesis Protein SpsA, Chain A"/>
    <property type="match status" value="1"/>
</dbReference>
<feature type="region of interest" description="Disordered" evidence="1">
    <location>
        <begin position="190"/>
        <end position="213"/>
    </location>
</feature>
<name>A0A8E2F6C2_9PEZI</name>
<feature type="non-terminal residue" evidence="2">
    <location>
        <position position="213"/>
    </location>
</feature>
<dbReference type="GO" id="GO:0016740">
    <property type="term" value="F:transferase activity"/>
    <property type="evidence" value="ECO:0007669"/>
    <property type="project" value="UniProtKB-KW"/>
</dbReference>
<dbReference type="PANTHER" id="PTHR11183">
    <property type="entry name" value="GLYCOGENIN SUBFAMILY MEMBER"/>
    <property type="match status" value="1"/>
</dbReference>
<evidence type="ECO:0000313" key="3">
    <source>
        <dbReference type="Proteomes" id="UP000250140"/>
    </source>
</evidence>
<accession>A0A8E2F6C2</accession>
<dbReference type="EMBL" id="KV749092">
    <property type="protein sequence ID" value="OCL11244.1"/>
    <property type="molecule type" value="Genomic_DNA"/>
</dbReference>
<dbReference type="InterPro" id="IPR029044">
    <property type="entry name" value="Nucleotide-diphossugar_trans"/>
</dbReference>
<gene>
    <name evidence="2" type="ORF">AOQ84DRAFT_229725</name>
</gene>
<evidence type="ECO:0000256" key="1">
    <source>
        <dbReference type="SAM" id="MobiDB-lite"/>
    </source>
</evidence>
<organism evidence="2 3">
    <name type="scientific">Glonium stellatum</name>
    <dbReference type="NCBI Taxonomy" id="574774"/>
    <lineage>
        <taxon>Eukaryota</taxon>
        <taxon>Fungi</taxon>
        <taxon>Dikarya</taxon>
        <taxon>Ascomycota</taxon>
        <taxon>Pezizomycotina</taxon>
        <taxon>Dothideomycetes</taxon>
        <taxon>Pleosporomycetidae</taxon>
        <taxon>Gloniales</taxon>
        <taxon>Gloniaceae</taxon>
        <taxon>Glonium</taxon>
    </lineage>
</organism>
<dbReference type="Proteomes" id="UP000250140">
    <property type="component" value="Unassembled WGS sequence"/>
</dbReference>
<protein>
    <submittedName>
        <fullName evidence="2">Glycosyltransferase family 8 protein</fullName>
    </submittedName>
</protein>
<dbReference type="OrthoDB" id="2014201at2759"/>
<feature type="compositionally biased region" description="Pro residues" evidence="1">
    <location>
        <begin position="202"/>
        <end position="213"/>
    </location>
</feature>
<evidence type="ECO:0000313" key="2">
    <source>
        <dbReference type="EMBL" id="OCL11244.1"/>
    </source>
</evidence>